<sequence>MGIASPNLALQNAFKPTITQEAQGSQPGHARITHFDFTRYTPSTPGSESHPIKIEDSPDTSLSWLTRPRKMLVHQEPLALPVTRLAIQHDYQASDANYIEKENPDGSSLTILPTGLEMSVRGISIIASPKAATSFLHCFLAAEKHWLKSRDHDIDPDIKFWRIFVARFNANPFGYQIDTWLTARKIATTLCGQPYKIQVRQQTTSADDSTSRLISAIEDCRRMSIRRRWGQQSGLENIETSSDDITTEEDAQKCILGRKPKTIEDQEKLIQALQKRCAESGHSNNPGAETSTTGLRANYQSAQKGKYQAQRKFPSRSKGDGTKSQQDIQDEGQ</sequence>
<protein>
    <submittedName>
        <fullName evidence="2">Uncharacterized protein</fullName>
    </submittedName>
</protein>
<evidence type="ECO:0000313" key="3">
    <source>
        <dbReference type="Proteomes" id="UP000297716"/>
    </source>
</evidence>
<reference evidence="2 3" key="1">
    <citation type="submission" date="2019-03" db="EMBL/GenBank/DDBJ databases">
        <title>Draft genome sequence of Xylaria hypoxylon DSM 108379, a ubiquitous saprotrophic-parasitic fungi on hardwood.</title>
        <authorList>
            <person name="Buettner E."/>
            <person name="Leonhardt S."/>
            <person name="Gebauer A.M."/>
            <person name="Liers C."/>
            <person name="Hofrichter M."/>
            <person name="Kellner H."/>
        </authorList>
    </citation>
    <scope>NUCLEOTIDE SEQUENCE [LARGE SCALE GENOMIC DNA]</scope>
    <source>
        <strain evidence="2 3">DSM 108379</strain>
    </source>
</reference>
<feature type="region of interest" description="Disordered" evidence="1">
    <location>
        <begin position="274"/>
        <end position="333"/>
    </location>
</feature>
<accession>A0A4Z0YV63</accession>
<gene>
    <name evidence="2" type="ORF">E0Z10_g5728</name>
</gene>
<dbReference type="EMBL" id="SKBN01000107">
    <property type="protein sequence ID" value="TGJ83040.1"/>
    <property type="molecule type" value="Genomic_DNA"/>
</dbReference>
<dbReference type="AlphaFoldDB" id="A0A4Z0YV63"/>
<organism evidence="2 3">
    <name type="scientific">Xylaria hypoxylon</name>
    <dbReference type="NCBI Taxonomy" id="37992"/>
    <lineage>
        <taxon>Eukaryota</taxon>
        <taxon>Fungi</taxon>
        <taxon>Dikarya</taxon>
        <taxon>Ascomycota</taxon>
        <taxon>Pezizomycotina</taxon>
        <taxon>Sordariomycetes</taxon>
        <taxon>Xylariomycetidae</taxon>
        <taxon>Xylariales</taxon>
        <taxon>Xylariaceae</taxon>
        <taxon>Xylaria</taxon>
    </lineage>
</organism>
<evidence type="ECO:0000256" key="1">
    <source>
        <dbReference type="SAM" id="MobiDB-lite"/>
    </source>
</evidence>
<name>A0A4Z0YV63_9PEZI</name>
<evidence type="ECO:0000313" key="2">
    <source>
        <dbReference type="EMBL" id="TGJ83040.1"/>
    </source>
</evidence>
<feature type="compositionally biased region" description="Polar residues" evidence="1">
    <location>
        <begin position="281"/>
        <end position="303"/>
    </location>
</feature>
<comment type="caution">
    <text evidence="2">The sequence shown here is derived from an EMBL/GenBank/DDBJ whole genome shotgun (WGS) entry which is preliminary data.</text>
</comment>
<proteinExistence type="predicted"/>
<dbReference type="OrthoDB" id="4759831at2759"/>
<dbReference type="Proteomes" id="UP000297716">
    <property type="component" value="Unassembled WGS sequence"/>
</dbReference>
<keyword evidence="3" id="KW-1185">Reference proteome</keyword>